<dbReference type="AlphaFoldDB" id="A0A815MPS8"/>
<dbReference type="EMBL" id="CAJNOL010007785">
    <property type="protein sequence ID" value="CAF1631233.1"/>
    <property type="molecule type" value="Genomic_DNA"/>
</dbReference>
<reference evidence="1" key="1">
    <citation type="submission" date="2021-02" db="EMBL/GenBank/DDBJ databases">
        <authorList>
            <person name="Nowell W R."/>
        </authorList>
    </citation>
    <scope>NUCLEOTIDE SEQUENCE</scope>
</reference>
<accession>A0A815MPS8</accession>
<sequence>MALNQETPIYVNVKLEQSDVFMNKMSSSEQFEEIEDDDKLQLLSYLINNPSTSDKKKAKCLHQRIIINYENKNWLNVVDDIKMFEEINNSGVFSVLKIKARLHEHCRKARLSIMKMMDNGNYCDEHEKLFYNISQKNIDDLINGEMPIRCRSAKKSIKRLTK</sequence>
<organism evidence="1 3">
    <name type="scientific">Rotaria sordida</name>
    <dbReference type="NCBI Taxonomy" id="392033"/>
    <lineage>
        <taxon>Eukaryota</taxon>
        <taxon>Metazoa</taxon>
        <taxon>Spiralia</taxon>
        <taxon>Gnathifera</taxon>
        <taxon>Rotifera</taxon>
        <taxon>Eurotatoria</taxon>
        <taxon>Bdelloidea</taxon>
        <taxon>Philodinida</taxon>
        <taxon>Philodinidae</taxon>
        <taxon>Rotaria</taxon>
    </lineage>
</organism>
<dbReference type="Proteomes" id="UP000663854">
    <property type="component" value="Unassembled WGS sequence"/>
</dbReference>
<protein>
    <submittedName>
        <fullName evidence="1">Uncharacterized protein</fullName>
    </submittedName>
</protein>
<comment type="caution">
    <text evidence="1">The sequence shown here is derived from an EMBL/GenBank/DDBJ whole genome shotgun (WGS) entry which is preliminary data.</text>
</comment>
<evidence type="ECO:0000313" key="3">
    <source>
        <dbReference type="Proteomes" id="UP000663854"/>
    </source>
</evidence>
<name>A0A815MPS8_9BILA</name>
<evidence type="ECO:0000313" key="1">
    <source>
        <dbReference type="EMBL" id="CAF1425908.1"/>
    </source>
</evidence>
<proteinExistence type="predicted"/>
<evidence type="ECO:0000313" key="2">
    <source>
        <dbReference type="EMBL" id="CAF1631233.1"/>
    </source>
</evidence>
<dbReference type="Proteomes" id="UP000663870">
    <property type="component" value="Unassembled WGS sequence"/>
</dbReference>
<evidence type="ECO:0000313" key="4">
    <source>
        <dbReference type="Proteomes" id="UP000663870"/>
    </source>
</evidence>
<gene>
    <name evidence="2" type="ORF">JXQ802_LOCUS51829</name>
    <name evidence="1" type="ORF">PYM288_LOCUS35568</name>
</gene>
<dbReference type="EMBL" id="CAJNOH010006225">
    <property type="protein sequence ID" value="CAF1425908.1"/>
    <property type="molecule type" value="Genomic_DNA"/>
</dbReference>
<keyword evidence="4" id="KW-1185">Reference proteome</keyword>